<dbReference type="PANTHER" id="PTHR40277">
    <property type="entry name" value="BLL5419 PROTEIN"/>
    <property type="match status" value="1"/>
</dbReference>
<protein>
    <submittedName>
        <fullName evidence="7">Uncharacterized protein</fullName>
    </submittedName>
</protein>
<dbReference type="PANTHER" id="PTHR40277:SF1">
    <property type="entry name" value="BLL5419 PROTEIN"/>
    <property type="match status" value="1"/>
</dbReference>
<dbReference type="EMBL" id="SJPQ01000001">
    <property type="protein sequence ID" value="TWT90659.1"/>
    <property type="molecule type" value="Genomic_DNA"/>
</dbReference>
<keyword evidence="3 6" id="KW-0812">Transmembrane</keyword>
<feature type="transmembrane region" description="Helical" evidence="6">
    <location>
        <begin position="228"/>
        <end position="248"/>
    </location>
</feature>
<evidence type="ECO:0000256" key="3">
    <source>
        <dbReference type="ARBA" id="ARBA00022692"/>
    </source>
</evidence>
<evidence type="ECO:0000256" key="5">
    <source>
        <dbReference type="ARBA" id="ARBA00023136"/>
    </source>
</evidence>
<evidence type="ECO:0000256" key="1">
    <source>
        <dbReference type="ARBA" id="ARBA00004651"/>
    </source>
</evidence>
<keyword evidence="8" id="KW-1185">Reference proteome</keyword>
<dbReference type="InterPro" id="IPR022791">
    <property type="entry name" value="L-PG_synthase/AglD"/>
</dbReference>
<feature type="transmembrane region" description="Helical" evidence="6">
    <location>
        <begin position="254"/>
        <end position="277"/>
    </location>
</feature>
<reference evidence="7 8" key="1">
    <citation type="submission" date="2019-02" db="EMBL/GenBank/DDBJ databases">
        <title>Deep-cultivation of Planctomycetes and their phenomic and genomic characterization uncovers novel biology.</title>
        <authorList>
            <person name="Wiegand S."/>
            <person name="Jogler M."/>
            <person name="Boedeker C."/>
            <person name="Pinto D."/>
            <person name="Vollmers J."/>
            <person name="Rivas-Marin E."/>
            <person name="Kohn T."/>
            <person name="Peeters S.H."/>
            <person name="Heuer A."/>
            <person name="Rast P."/>
            <person name="Oberbeckmann S."/>
            <person name="Bunk B."/>
            <person name="Jeske O."/>
            <person name="Meyerdierks A."/>
            <person name="Storesund J.E."/>
            <person name="Kallscheuer N."/>
            <person name="Luecker S."/>
            <person name="Lage O.M."/>
            <person name="Pohl T."/>
            <person name="Merkel B.J."/>
            <person name="Hornburger P."/>
            <person name="Mueller R.-W."/>
            <person name="Bruemmer F."/>
            <person name="Labrenz M."/>
            <person name="Spormann A.M."/>
            <person name="Op Den Camp H."/>
            <person name="Overmann J."/>
            <person name="Amann R."/>
            <person name="Jetten M.S.M."/>
            <person name="Mascher T."/>
            <person name="Medema M.H."/>
            <person name="Devos D.P."/>
            <person name="Kaster A.-K."/>
            <person name="Ovreas L."/>
            <person name="Rohde M."/>
            <person name="Galperin M.Y."/>
            <person name="Jogler C."/>
        </authorList>
    </citation>
    <scope>NUCLEOTIDE SEQUENCE [LARGE SCALE GENOMIC DNA]</scope>
    <source>
        <strain evidence="7 8">Mal64</strain>
    </source>
</reference>
<accession>A0A5C5ZT30</accession>
<name>A0A5C5ZT30_9BACT</name>
<feature type="transmembrane region" description="Helical" evidence="6">
    <location>
        <begin position="138"/>
        <end position="158"/>
    </location>
</feature>
<evidence type="ECO:0000313" key="7">
    <source>
        <dbReference type="EMBL" id="TWT90659.1"/>
    </source>
</evidence>
<dbReference type="Pfam" id="PF03706">
    <property type="entry name" value="LPG_synthase_TM"/>
    <property type="match status" value="1"/>
</dbReference>
<feature type="transmembrane region" description="Helical" evidence="6">
    <location>
        <begin position="170"/>
        <end position="190"/>
    </location>
</feature>
<feature type="transmembrane region" description="Helical" evidence="6">
    <location>
        <begin position="55"/>
        <end position="74"/>
    </location>
</feature>
<gene>
    <name evidence="7" type="ORF">Mal64_10540</name>
</gene>
<comment type="subcellular location">
    <subcellularLocation>
        <location evidence="1">Cell membrane</location>
        <topology evidence="1">Multi-pass membrane protein</topology>
    </subcellularLocation>
</comment>
<keyword evidence="4 6" id="KW-1133">Transmembrane helix</keyword>
<sequence length="357" mass="36197">MSAPAAKTSRKGAAAALVKVAKLLCGLTLLGVLAWQAQAHDSFARLVREPKRWDFLLGAVAITAAAMLVSFQRWRLVARAAGVEMSVLEALRLGSLGFAMNFIALGSVGGDVFKAAFLAKRQPGKGPAAVASVLLDRALGLFTMLAYASVAAAAAGCLSYQSGMPEAAVGVGRGAAIGLAIGAVGVAIALLTPTRWIARVAAATELRLGASAANLLRTWLECRSRGATMAAALAMNLFGQALLILGFYCVARGLPLAVPGLLEHFVIAPLGLIAAALPISPNGLGTTEAAVELLYRALGDGATGSETVGATSGVVAGNGALVAFGHRLTLMLLGGLAGLYYFTAPAARVAMATESAE</sequence>
<evidence type="ECO:0000256" key="4">
    <source>
        <dbReference type="ARBA" id="ARBA00022989"/>
    </source>
</evidence>
<dbReference type="OrthoDB" id="279916at2"/>
<dbReference type="GO" id="GO:0005886">
    <property type="term" value="C:plasma membrane"/>
    <property type="evidence" value="ECO:0007669"/>
    <property type="project" value="UniProtKB-SubCell"/>
</dbReference>
<evidence type="ECO:0000256" key="6">
    <source>
        <dbReference type="SAM" id="Phobius"/>
    </source>
</evidence>
<evidence type="ECO:0000313" key="8">
    <source>
        <dbReference type="Proteomes" id="UP000315440"/>
    </source>
</evidence>
<dbReference type="AlphaFoldDB" id="A0A5C5ZT30"/>
<comment type="caution">
    <text evidence="7">The sequence shown here is derived from an EMBL/GenBank/DDBJ whole genome shotgun (WGS) entry which is preliminary data.</text>
</comment>
<organism evidence="7 8">
    <name type="scientific">Pseudobythopirellula maris</name>
    <dbReference type="NCBI Taxonomy" id="2527991"/>
    <lineage>
        <taxon>Bacteria</taxon>
        <taxon>Pseudomonadati</taxon>
        <taxon>Planctomycetota</taxon>
        <taxon>Planctomycetia</taxon>
        <taxon>Pirellulales</taxon>
        <taxon>Lacipirellulaceae</taxon>
        <taxon>Pseudobythopirellula</taxon>
    </lineage>
</organism>
<keyword evidence="5 6" id="KW-0472">Membrane</keyword>
<evidence type="ECO:0000256" key="2">
    <source>
        <dbReference type="ARBA" id="ARBA00022475"/>
    </source>
</evidence>
<dbReference type="Proteomes" id="UP000315440">
    <property type="component" value="Unassembled WGS sequence"/>
</dbReference>
<feature type="transmembrane region" description="Helical" evidence="6">
    <location>
        <begin position="95"/>
        <end position="118"/>
    </location>
</feature>
<proteinExistence type="predicted"/>
<dbReference type="RefSeq" id="WP_146397724.1">
    <property type="nucleotide sequence ID" value="NZ_SJPQ01000001.1"/>
</dbReference>
<keyword evidence="2" id="KW-1003">Cell membrane</keyword>